<dbReference type="InterPro" id="IPR045472">
    <property type="entry name" value="DUF6493"/>
</dbReference>
<accession>A0ABR9RRD8</accession>
<comment type="caution">
    <text evidence="2">The sequence shown here is derived from an EMBL/GenBank/DDBJ whole genome shotgun (WGS) entry which is preliminary data.</text>
</comment>
<reference evidence="2 3" key="1">
    <citation type="submission" date="2020-10" db="EMBL/GenBank/DDBJ databases">
        <title>Nocardioides sp. isolated from sludge.</title>
        <authorList>
            <person name="Zhang X."/>
        </authorList>
    </citation>
    <scope>NUCLEOTIDE SEQUENCE [LARGE SCALE GENOMIC DNA]</scope>
    <source>
        <strain evidence="2 3">Y6</strain>
    </source>
</reference>
<feature type="domain" description="DUF6493" evidence="1">
    <location>
        <begin position="72"/>
        <end position="270"/>
    </location>
</feature>
<name>A0ABR9RRD8_9ACTN</name>
<keyword evidence="3" id="KW-1185">Reference proteome</keyword>
<dbReference type="Pfam" id="PF20103">
    <property type="entry name" value="DUF6493"/>
    <property type="match status" value="1"/>
</dbReference>
<gene>
    <name evidence="2" type="ORF">IEQ44_05530</name>
</gene>
<protein>
    <recommendedName>
        <fullName evidence="1">DUF6493 domain-containing protein</fullName>
    </recommendedName>
</protein>
<proteinExistence type="predicted"/>
<evidence type="ECO:0000313" key="3">
    <source>
        <dbReference type="Proteomes" id="UP000756387"/>
    </source>
</evidence>
<dbReference type="Proteomes" id="UP000756387">
    <property type="component" value="Unassembled WGS sequence"/>
</dbReference>
<sequence length="833" mass="88262">MTDDISYAALAGVPADTLHALLTAHAATALAEHQDPGWPRDRALLDAVDAALAEAAALADPTGDGSAPTSTARPRWLDGIVARELATLSTHFWATERFRRVRLLERLGLVTLTPDDTYVLAMVSGLGPDAAEVLREDPELVERALWRVFEVEGGGEVSLANVDKFGGDQWRRTFLQLCADGTLDRARVLDACLSVLTRDFSAYRAGWFSRTHLALVPTDDELTRAQGTLRRLLGAEVPATVAFAVKLLSRIRKTGDLAAEETLDALPPATLVKTKGTALAALRLAQRLLTDHPEMGTRTTLVARTALGHPDADVQRAAALLLTACGESDTVTAAADDLDPRARADLGLGVEVVATPDAPRVQRLLPPADPVRAADLADRTAGLLEDASDAREVEAVLAALVSPDAAEALAPLRKRARTVAGRGSRTPHGAAWLPGQVARLVLDLLGEPVEPATPDTAPQRFVVQRLLEVSALHSSLTAPLLATPDLPGGWVSPETLARRLANQPHPRHHDLVAALLRLAPEGRAEALAAGSDLPPAVRFALGDPPGNSCDQRPGPAAWWRAAERSRAAYAPDELPTLDSQVRSFTWEEGGQQRRGWYARFTVATAPALAARADGAADDDPTTVALPVPEHGFATRVGGCTGDWIPTLAALWPQDAEHFLTLTCLPVLQAPDGQVDHDVPRTLDALAQHPGRLGPLAAAALAAGLSAGIRQHRLHASDAFVDLAPSGRIGLPEVADVMARHAPAWPATRWAQSLGDVAEAPGGAGAVVDLLTLLLPRLPADHRGVGALLDLLRSLLLRSGRQVDDPELTKWLATFSGSSAAARSARQLREGVRP</sequence>
<organism evidence="2 3">
    <name type="scientific">Nocardioides malaquae</name>
    <dbReference type="NCBI Taxonomy" id="2773426"/>
    <lineage>
        <taxon>Bacteria</taxon>
        <taxon>Bacillati</taxon>
        <taxon>Actinomycetota</taxon>
        <taxon>Actinomycetes</taxon>
        <taxon>Propionibacteriales</taxon>
        <taxon>Nocardioidaceae</taxon>
        <taxon>Nocardioides</taxon>
    </lineage>
</organism>
<evidence type="ECO:0000313" key="2">
    <source>
        <dbReference type="EMBL" id="MBE7324106.1"/>
    </source>
</evidence>
<evidence type="ECO:0000259" key="1">
    <source>
        <dbReference type="Pfam" id="PF20103"/>
    </source>
</evidence>
<dbReference type="EMBL" id="JADCSA010000004">
    <property type="protein sequence ID" value="MBE7324106.1"/>
    <property type="molecule type" value="Genomic_DNA"/>
</dbReference>
<dbReference type="RefSeq" id="WP_193637443.1">
    <property type="nucleotide sequence ID" value="NZ_JADCSA010000004.1"/>
</dbReference>